<keyword evidence="2" id="KW-0812">Transmembrane</keyword>
<feature type="transmembrane region" description="Helical" evidence="2">
    <location>
        <begin position="255"/>
        <end position="273"/>
    </location>
</feature>
<dbReference type="EMBL" id="JADGMS010000010">
    <property type="protein sequence ID" value="KAF9674189.1"/>
    <property type="molecule type" value="Genomic_DNA"/>
</dbReference>
<feature type="transmembrane region" description="Helical" evidence="2">
    <location>
        <begin position="340"/>
        <end position="358"/>
    </location>
</feature>
<accession>A0A835JTE8</accession>
<name>A0A835JTE8_9ROSI</name>
<dbReference type="Proteomes" id="UP000657918">
    <property type="component" value="Unassembled WGS sequence"/>
</dbReference>
<feature type="compositionally biased region" description="Low complexity" evidence="1">
    <location>
        <begin position="217"/>
        <end position="232"/>
    </location>
</feature>
<feature type="transmembrane region" description="Helical" evidence="2">
    <location>
        <begin position="169"/>
        <end position="187"/>
    </location>
</feature>
<gene>
    <name evidence="3" type="ORF">SADUNF_Sadunf10G0101600</name>
</gene>
<evidence type="ECO:0000313" key="4">
    <source>
        <dbReference type="Proteomes" id="UP000657918"/>
    </source>
</evidence>
<organism evidence="3 4">
    <name type="scientific">Salix dunnii</name>
    <dbReference type="NCBI Taxonomy" id="1413687"/>
    <lineage>
        <taxon>Eukaryota</taxon>
        <taxon>Viridiplantae</taxon>
        <taxon>Streptophyta</taxon>
        <taxon>Embryophyta</taxon>
        <taxon>Tracheophyta</taxon>
        <taxon>Spermatophyta</taxon>
        <taxon>Magnoliopsida</taxon>
        <taxon>eudicotyledons</taxon>
        <taxon>Gunneridae</taxon>
        <taxon>Pentapetalae</taxon>
        <taxon>rosids</taxon>
        <taxon>fabids</taxon>
        <taxon>Malpighiales</taxon>
        <taxon>Salicaceae</taxon>
        <taxon>Saliceae</taxon>
        <taxon>Salix</taxon>
    </lineage>
</organism>
<dbReference type="AlphaFoldDB" id="A0A835JTE8"/>
<sequence length="369" mass="39935">MIPSTSPGPSASSVDHIQQNSIMMPSTSPGPSASSLETERSVELTITIDSSSSSASTQTPTQENLSKENRPFHRIIETLREQELGRHILILAVPMTIGLFSVDNLASQPLALRVIAVALALGFAGIWNGILLRQTWNEASNMIELLGVAFMLLAFFGFVALFLPESLVWIPFLCLVLSLLPLVIAICSGDRASEDREGASPGPSASSVETERSVELTITNDSSSSASTQTPTQENLSKENRPFHRIIETLREQELGRHILILAVPMTIGLFSVDNLASQPLALRVIAVALALGFAGIWNGILLRKTWNEASNMIELLGVAFMLLAFFGFVALFLPESLVWIPFLCLVLSLLPLVIAICSGERASEDREG</sequence>
<feature type="region of interest" description="Disordered" evidence="1">
    <location>
        <begin position="217"/>
        <end position="237"/>
    </location>
</feature>
<feature type="transmembrane region" description="Helical" evidence="2">
    <location>
        <begin position="84"/>
        <end position="102"/>
    </location>
</feature>
<keyword evidence="4" id="KW-1185">Reference proteome</keyword>
<evidence type="ECO:0000313" key="3">
    <source>
        <dbReference type="EMBL" id="KAF9674189.1"/>
    </source>
</evidence>
<protein>
    <submittedName>
        <fullName evidence="3">Uncharacterized protein</fullName>
    </submittedName>
</protein>
<comment type="caution">
    <text evidence="3">The sequence shown here is derived from an EMBL/GenBank/DDBJ whole genome shotgun (WGS) entry which is preliminary data.</text>
</comment>
<feature type="transmembrane region" description="Helical" evidence="2">
    <location>
        <begin position="114"/>
        <end position="131"/>
    </location>
</feature>
<feature type="transmembrane region" description="Helical" evidence="2">
    <location>
        <begin position="143"/>
        <end position="163"/>
    </location>
</feature>
<keyword evidence="2" id="KW-1133">Transmembrane helix</keyword>
<dbReference type="OrthoDB" id="1748931at2759"/>
<evidence type="ECO:0000256" key="2">
    <source>
        <dbReference type="SAM" id="Phobius"/>
    </source>
</evidence>
<feature type="transmembrane region" description="Helical" evidence="2">
    <location>
        <begin position="314"/>
        <end position="334"/>
    </location>
</feature>
<keyword evidence="2" id="KW-0472">Membrane</keyword>
<evidence type="ECO:0000256" key="1">
    <source>
        <dbReference type="SAM" id="MobiDB-lite"/>
    </source>
</evidence>
<feature type="region of interest" description="Disordered" evidence="1">
    <location>
        <begin position="47"/>
        <end position="67"/>
    </location>
</feature>
<reference evidence="3 4" key="1">
    <citation type="submission" date="2020-10" db="EMBL/GenBank/DDBJ databases">
        <title>Plant Genome Project.</title>
        <authorList>
            <person name="Zhang R.-G."/>
        </authorList>
    </citation>
    <scope>NUCLEOTIDE SEQUENCE [LARGE SCALE GENOMIC DNA]</scope>
    <source>
        <strain evidence="3">FAFU-HL-1</strain>
        <tissue evidence="3">Leaf</tissue>
    </source>
</reference>
<proteinExistence type="predicted"/>
<feature type="transmembrane region" description="Helical" evidence="2">
    <location>
        <begin position="285"/>
        <end position="302"/>
    </location>
</feature>